<dbReference type="InterPro" id="IPR009836">
    <property type="entry name" value="GRDP-like"/>
</dbReference>
<evidence type="ECO:0000313" key="3">
    <source>
        <dbReference type="Proteomes" id="UP001633002"/>
    </source>
</evidence>
<protein>
    <recommendedName>
        <fullName evidence="1">GRPD C-terminal domain-containing protein</fullName>
    </recommendedName>
</protein>
<dbReference type="PANTHER" id="PTHR34365:SF7">
    <property type="entry name" value="GLYCINE-RICH DOMAIN-CONTAINING PROTEIN 1"/>
    <property type="match status" value="1"/>
</dbReference>
<dbReference type="AlphaFoldDB" id="A0ABD3GZY3"/>
<dbReference type="EMBL" id="JBJQOH010000006">
    <property type="protein sequence ID" value="KAL3684840.1"/>
    <property type="molecule type" value="Genomic_DNA"/>
</dbReference>
<name>A0ABD3GZY3_9MARC</name>
<proteinExistence type="predicted"/>
<organism evidence="2 3">
    <name type="scientific">Riccia sorocarpa</name>
    <dbReference type="NCBI Taxonomy" id="122646"/>
    <lineage>
        <taxon>Eukaryota</taxon>
        <taxon>Viridiplantae</taxon>
        <taxon>Streptophyta</taxon>
        <taxon>Embryophyta</taxon>
        <taxon>Marchantiophyta</taxon>
        <taxon>Marchantiopsida</taxon>
        <taxon>Marchantiidae</taxon>
        <taxon>Marchantiales</taxon>
        <taxon>Ricciaceae</taxon>
        <taxon>Riccia</taxon>
    </lineage>
</organism>
<gene>
    <name evidence="2" type="ORF">R1sor_002862</name>
</gene>
<dbReference type="InterPro" id="IPR057518">
    <property type="entry name" value="GRDP_C"/>
</dbReference>
<feature type="domain" description="GRPD C-terminal" evidence="1">
    <location>
        <begin position="546"/>
        <end position="704"/>
    </location>
</feature>
<accession>A0ABD3GZY3</accession>
<sequence length="808" mass="92620">METSDKFESAGMNRMTKASRLQAEPDPRREWNGALGIHISADLISAAKIQLAFLATVERSPCLYSDIDCIIRAVERYENYWLPLVAKNVQGTPSGFPLVPPLDCAWIWHLHQLSPVQYIKDCKELFGRILECGMLTYGTRDDATRETEELWRLHYPSEPYCLEMLAFYTQEESHNPADSQWKAKFFRLPRVLNYDFIEAAGRQRNFFYQVSQPYMSNTQFLFAAAMRYKAFLNLWIKNSRRSAANRISLVTTFDIELMWHSHLRCPTSYASDTSRLLGYVLNHDDSDAERFYANKFETDLKKTTELWEKLYGVEYSKVGVLYRGLPPRIEPAAVVRQSFCGSGYLYEGRQTPLRHFRMQDHLKKRLISEVRVGVIGMKNMKKNYRNLRLFLSLHKNSSSSFTFRAFDRQSCSPPLRNGECRFEDVAWEFQADLTATEALNVYIDLTREQNVFFSGDRKFFKHSYVLNWSDVLQSYTFSTDGYYPVMKPPNTQAPAIRFAISTTPTMAGNILLRSMPEPTDNLGNAVTDCKISRQRYQQGTWLSRSVYDHIGTVVYVVRTKDKAEAGQDASPLFEEDSTARIVYVHKGGWTTHRGPRYTTCVPSGSAVATAAQLEAESGTYKWSLFKGEAQLMVDMHDASNYHYVFSEVNNTESVLLLRGRKLQYEVKSGTEEEEKYFVTLVRYRAANPLGAATALFNWKYGVYELSPEEDVVLVLLLSFAIKMSFSNSVTALENGDDKKLDKFAFAGVRASHWGNTRQRQLEWWVCSGSSELNFTEGVSLPSEETYKATTELPGNVKSHSARDFFNAE</sequence>
<dbReference type="Pfam" id="PF25335">
    <property type="entry name" value="GRDP_C"/>
    <property type="match status" value="1"/>
</dbReference>
<reference evidence="2 3" key="1">
    <citation type="submission" date="2024-09" db="EMBL/GenBank/DDBJ databases">
        <title>Chromosome-scale assembly of Riccia sorocarpa.</title>
        <authorList>
            <person name="Paukszto L."/>
        </authorList>
    </citation>
    <scope>NUCLEOTIDE SEQUENCE [LARGE SCALE GENOMIC DNA]</scope>
    <source>
        <strain evidence="2">LP-2024</strain>
        <tissue evidence="2">Aerial parts of the thallus</tissue>
    </source>
</reference>
<dbReference type="PANTHER" id="PTHR34365">
    <property type="entry name" value="ENOLASE (DUF1399)"/>
    <property type="match status" value="1"/>
</dbReference>
<evidence type="ECO:0000259" key="1">
    <source>
        <dbReference type="Pfam" id="PF25335"/>
    </source>
</evidence>
<evidence type="ECO:0000313" key="2">
    <source>
        <dbReference type="EMBL" id="KAL3684840.1"/>
    </source>
</evidence>
<comment type="caution">
    <text evidence="2">The sequence shown here is derived from an EMBL/GenBank/DDBJ whole genome shotgun (WGS) entry which is preliminary data.</text>
</comment>
<dbReference type="Proteomes" id="UP001633002">
    <property type="component" value="Unassembled WGS sequence"/>
</dbReference>
<dbReference type="Pfam" id="PF07173">
    <property type="entry name" value="GRDP-like"/>
    <property type="match status" value="1"/>
</dbReference>
<keyword evidence="3" id="KW-1185">Reference proteome</keyword>